<keyword evidence="2" id="KW-1185">Reference proteome</keyword>
<organism evidence="1 2">
    <name type="scientific">Dendrobium catenatum</name>
    <dbReference type="NCBI Taxonomy" id="906689"/>
    <lineage>
        <taxon>Eukaryota</taxon>
        <taxon>Viridiplantae</taxon>
        <taxon>Streptophyta</taxon>
        <taxon>Embryophyta</taxon>
        <taxon>Tracheophyta</taxon>
        <taxon>Spermatophyta</taxon>
        <taxon>Magnoliopsida</taxon>
        <taxon>Liliopsida</taxon>
        <taxon>Asparagales</taxon>
        <taxon>Orchidaceae</taxon>
        <taxon>Epidendroideae</taxon>
        <taxon>Malaxideae</taxon>
        <taxon>Dendrobiinae</taxon>
        <taxon>Dendrobium</taxon>
    </lineage>
</organism>
<dbReference type="EMBL" id="KZ503291">
    <property type="protein sequence ID" value="PKU66132.1"/>
    <property type="molecule type" value="Genomic_DNA"/>
</dbReference>
<evidence type="ECO:0000313" key="2">
    <source>
        <dbReference type="Proteomes" id="UP000233837"/>
    </source>
</evidence>
<reference evidence="1 2" key="2">
    <citation type="journal article" date="2017" name="Nature">
        <title>The Apostasia genome and the evolution of orchids.</title>
        <authorList>
            <person name="Zhang G.Q."/>
            <person name="Liu K.W."/>
            <person name="Li Z."/>
            <person name="Lohaus R."/>
            <person name="Hsiao Y.Y."/>
            <person name="Niu S.C."/>
            <person name="Wang J.Y."/>
            <person name="Lin Y.C."/>
            <person name="Xu Q."/>
            <person name="Chen L.J."/>
            <person name="Yoshida K."/>
            <person name="Fujiwara S."/>
            <person name="Wang Z.W."/>
            <person name="Zhang Y.Q."/>
            <person name="Mitsuda N."/>
            <person name="Wang M."/>
            <person name="Liu G.H."/>
            <person name="Pecoraro L."/>
            <person name="Huang H.X."/>
            <person name="Xiao X.J."/>
            <person name="Lin M."/>
            <person name="Wu X.Y."/>
            <person name="Wu W.L."/>
            <person name="Chen Y.Y."/>
            <person name="Chang S.B."/>
            <person name="Sakamoto S."/>
            <person name="Ohme-Takagi M."/>
            <person name="Yagi M."/>
            <person name="Zeng S.J."/>
            <person name="Shen C.Y."/>
            <person name="Yeh C.M."/>
            <person name="Luo Y.B."/>
            <person name="Tsai W.C."/>
            <person name="Van de Peer Y."/>
            <person name="Liu Z.J."/>
        </authorList>
    </citation>
    <scope>NUCLEOTIDE SEQUENCE [LARGE SCALE GENOMIC DNA]</scope>
    <source>
        <tissue evidence="1">The whole plant</tissue>
    </source>
</reference>
<reference evidence="1 2" key="1">
    <citation type="journal article" date="2016" name="Sci. Rep.">
        <title>The Dendrobium catenatum Lindl. genome sequence provides insights into polysaccharide synthase, floral development and adaptive evolution.</title>
        <authorList>
            <person name="Zhang G.Q."/>
            <person name="Xu Q."/>
            <person name="Bian C."/>
            <person name="Tsai W.C."/>
            <person name="Yeh C.M."/>
            <person name="Liu K.W."/>
            <person name="Yoshida K."/>
            <person name="Zhang L.S."/>
            <person name="Chang S.B."/>
            <person name="Chen F."/>
            <person name="Shi Y."/>
            <person name="Su Y.Y."/>
            <person name="Zhang Y.Q."/>
            <person name="Chen L.J."/>
            <person name="Yin Y."/>
            <person name="Lin M."/>
            <person name="Huang H."/>
            <person name="Deng H."/>
            <person name="Wang Z.W."/>
            <person name="Zhu S.L."/>
            <person name="Zhao X."/>
            <person name="Deng C."/>
            <person name="Niu S.C."/>
            <person name="Huang J."/>
            <person name="Wang M."/>
            <person name="Liu G.H."/>
            <person name="Yang H.J."/>
            <person name="Xiao X.J."/>
            <person name="Hsiao Y.Y."/>
            <person name="Wu W.L."/>
            <person name="Chen Y.Y."/>
            <person name="Mitsuda N."/>
            <person name="Ohme-Takagi M."/>
            <person name="Luo Y.B."/>
            <person name="Van de Peer Y."/>
            <person name="Liu Z.J."/>
        </authorList>
    </citation>
    <scope>NUCLEOTIDE SEQUENCE [LARGE SCALE GENOMIC DNA]</scope>
    <source>
        <tissue evidence="1">The whole plant</tissue>
    </source>
</reference>
<sequence length="1147" mass="130199">MFTEGLDENAINWVKLVSDGDQESRPPLIEKYPLGSISNSPLFHKSGNFLSPKVLPPVKFHSGLVGIHPSTYAEDSEDDNESMASSFGGHCAYYPDTFEEDGMESSDSNQFWKAKNMSHEEEIKRKFESTCDESIRELGRTLRRTLIRVPSKHNLKVELPLNGGFIDMNSTSSAYISNHEHFGFTDSTCYLHDDYMPKRFEDLGTPSAPPIMDCGREESIPGTEAKASSESIEISSDLECQMQDATYPPIRNISVERDEQTCSLQNKFSDQSQGYTSSVENSWQSFVAYDACFRLCLNAWARNCMEAPEFLRDECIMLRDAFGIQKYLLQPRGHLQGEGKPTSSADADGTCTRKDRKNIWKIEVEVKKICSVPRRPKLRCTYSSPKLVMQASTEYVQHATALLKNKINTIKAVSFPDTCEDSPSCLLQLYSSCEEELLSSVFPVRLTPGTGESHIFYPESQGEVILIQVQDINSVNLGQTKIPISLLVSEAQQGEKVKWWPMYLEDRGYVGKIQLSTSVSNSSDKMNSSKTGPPVETLIYDLVMEASMRACDFHAKNLRIHGPWKWLLNEFSGYYGVTSAYTKLRYLSYVINISVPTKECLELICELLEPILKARNERNLTRQERSILFDCEDQIKYLLATTFQNYKSLDENSSTGLANFFGPTPETASPALTPAIKLFSLLHDILSQEGQNTLRNYFKTAAAKRCRRYLVDTEEFMSVNCDVTEPITISTAYSKMRTLCLNISGEIQADMKIQNQNILPSCIDLPNTAASIYSVQLCQRLKNFLSAFPPSKPAPHVIELLVVTADFERDLNSWSISPVHGGVISRDLFHYYIEIWIKDAQYQLVENCKAEKISSSGISTHYATSPFVEDLYDRIRDSLNEYKVVVNRWPQYLLSIESAVTHIEQAIIKALEKQYSDVLLPLKDGVPKKIEKHVQKLTRRQSTAVYTVPNELGIFLNTMKRILDVHHCRVEEILKSAASFWTLVSENENFGERTNGITIMLRTNYKNYKQAIIKMLVNNTDENRSTRLKKILEETKETKGEAEIRERMQSLCIQLTDSIRNLHGAFTSKIFVEICRDFWDKMGQIVLSFLESRKENRLWYRGSGSGYVLGILDDVFASEMQTLQGNSIHDKDLEPPRSVIEARSILS</sequence>
<dbReference type="Proteomes" id="UP000233837">
    <property type="component" value="Unassembled WGS sequence"/>
</dbReference>
<dbReference type="AlphaFoldDB" id="A0A2I0VRU8"/>
<protein>
    <submittedName>
        <fullName evidence="1">Uncharacterized protein</fullName>
    </submittedName>
</protein>
<dbReference type="PANTHER" id="PTHR31110">
    <property type="entry name" value="PESTICIDAL CRYSTAL CRY8BA PROTEIN"/>
    <property type="match status" value="1"/>
</dbReference>
<gene>
    <name evidence="1" type="ORF">MA16_Dca009506</name>
</gene>
<name>A0A2I0VRU8_9ASPA</name>
<proteinExistence type="predicted"/>
<accession>A0A2I0VRU8</accession>
<evidence type="ECO:0000313" key="1">
    <source>
        <dbReference type="EMBL" id="PKU66132.1"/>
    </source>
</evidence>
<dbReference type="PANTHER" id="PTHR31110:SF3">
    <property type="entry name" value="PORTAL PROTEIN"/>
    <property type="match status" value="1"/>
</dbReference>